<dbReference type="Proteomes" id="UP000541558">
    <property type="component" value="Unassembled WGS sequence"/>
</dbReference>
<dbReference type="InterPro" id="IPR036610">
    <property type="entry name" value="PEBP-like_sf"/>
</dbReference>
<evidence type="ECO:0000313" key="2">
    <source>
        <dbReference type="EMBL" id="KAF5340728.1"/>
    </source>
</evidence>
<protein>
    <recommendedName>
        <fullName evidence="4">PEBP-like protein</fullName>
    </recommendedName>
</protein>
<feature type="chain" id="PRO_5034411620" description="PEBP-like protein" evidence="1">
    <location>
        <begin position="19"/>
        <end position="199"/>
    </location>
</feature>
<evidence type="ECO:0000256" key="1">
    <source>
        <dbReference type="SAM" id="SignalP"/>
    </source>
</evidence>
<dbReference type="InterPro" id="IPR008914">
    <property type="entry name" value="PEBP"/>
</dbReference>
<dbReference type="PANTHER" id="PTHR11362:SF82">
    <property type="entry name" value="PHOSPHATIDYLETHANOLAMINE-BINDING PROTEIN 4"/>
    <property type="match status" value="1"/>
</dbReference>
<proteinExistence type="predicted"/>
<sequence length="199" mass="21343">MRFPTFVALLSLTSCALAQDTDIPTVVAAFNSANPNPQIPTAFGLRFSPTSLLQVTFPRNPPYTFSSGTNVPRDATAPVPTFKLVGATDPGPYVIATVDPDGGSFGHVRHFLAGNYQLDVNTGALTNTSAPITAWFQPTPGAGNPAHRYVFWAFKQSPDFNQQRIVTAQTYIGNFNLSSFASQTQLGDPVAASFMLVKQ</sequence>
<reference evidence="2 3" key="1">
    <citation type="journal article" date="2020" name="ISME J.">
        <title>Uncovering the hidden diversity of litter-decomposition mechanisms in mushroom-forming fungi.</title>
        <authorList>
            <person name="Floudas D."/>
            <person name="Bentzer J."/>
            <person name="Ahren D."/>
            <person name="Johansson T."/>
            <person name="Persson P."/>
            <person name="Tunlid A."/>
        </authorList>
    </citation>
    <scope>NUCLEOTIDE SEQUENCE [LARGE SCALE GENOMIC DNA]</scope>
    <source>
        <strain evidence="2 3">CBS 175.51</strain>
    </source>
</reference>
<dbReference type="EMBL" id="JAACJK010000003">
    <property type="protein sequence ID" value="KAF5340728.1"/>
    <property type="molecule type" value="Genomic_DNA"/>
</dbReference>
<feature type="signal peptide" evidence="1">
    <location>
        <begin position="1"/>
        <end position="18"/>
    </location>
</feature>
<dbReference type="Gene3D" id="3.90.280.10">
    <property type="entry name" value="PEBP-like"/>
    <property type="match status" value="1"/>
</dbReference>
<dbReference type="PROSITE" id="PS51257">
    <property type="entry name" value="PROKAR_LIPOPROTEIN"/>
    <property type="match status" value="1"/>
</dbReference>
<evidence type="ECO:0008006" key="4">
    <source>
        <dbReference type="Google" id="ProtNLM"/>
    </source>
</evidence>
<organism evidence="2 3">
    <name type="scientific">Ephemerocybe angulata</name>
    <dbReference type="NCBI Taxonomy" id="980116"/>
    <lineage>
        <taxon>Eukaryota</taxon>
        <taxon>Fungi</taxon>
        <taxon>Dikarya</taxon>
        <taxon>Basidiomycota</taxon>
        <taxon>Agaricomycotina</taxon>
        <taxon>Agaricomycetes</taxon>
        <taxon>Agaricomycetidae</taxon>
        <taxon>Agaricales</taxon>
        <taxon>Agaricineae</taxon>
        <taxon>Psathyrellaceae</taxon>
        <taxon>Ephemerocybe</taxon>
    </lineage>
</organism>
<dbReference type="OrthoDB" id="2506647at2759"/>
<dbReference type="SUPFAM" id="SSF49777">
    <property type="entry name" value="PEBP-like"/>
    <property type="match status" value="1"/>
</dbReference>
<dbReference type="Pfam" id="PF01161">
    <property type="entry name" value="PBP"/>
    <property type="match status" value="1"/>
</dbReference>
<accession>A0A8H5CFW6</accession>
<comment type="caution">
    <text evidence="2">The sequence shown here is derived from an EMBL/GenBank/DDBJ whole genome shotgun (WGS) entry which is preliminary data.</text>
</comment>
<dbReference type="CDD" id="cd00866">
    <property type="entry name" value="PEBP_euk"/>
    <property type="match status" value="1"/>
</dbReference>
<dbReference type="InterPro" id="IPR035810">
    <property type="entry name" value="PEBP_euk"/>
</dbReference>
<keyword evidence="3" id="KW-1185">Reference proteome</keyword>
<keyword evidence="1" id="KW-0732">Signal</keyword>
<name>A0A8H5CFW6_9AGAR</name>
<gene>
    <name evidence="2" type="ORF">D9611_007357</name>
</gene>
<dbReference type="PANTHER" id="PTHR11362">
    <property type="entry name" value="PHOSPHATIDYLETHANOLAMINE-BINDING PROTEIN"/>
    <property type="match status" value="1"/>
</dbReference>
<dbReference type="AlphaFoldDB" id="A0A8H5CFW6"/>
<evidence type="ECO:0000313" key="3">
    <source>
        <dbReference type="Proteomes" id="UP000541558"/>
    </source>
</evidence>